<proteinExistence type="predicted"/>
<evidence type="ECO:0000313" key="1">
    <source>
        <dbReference type="EMBL" id="MFD0964752.1"/>
    </source>
</evidence>
<dbReference type="RefSeq" id="WP_377716301.1">
    <property type="nucleotide sequence ID" value="NZ_JBHTJM010000010.1"/>
</dbReference>
<name>A0ABW3I542_9FLAO</name>
<dbReference type="EMBL" id="JBHTJM010000010">
    <property type="protein sequence ID" value="MFD0964752.1"/>
    <property type="molecule type" value="Genomic_DNA"/>
</dbReference>
<accession>A0ABW3I542</accession>
<keyword evidence="2" id="KW-1185">Reference proteome</keyword>
<sequence length="252" mass="29713">MKLKLCLLFIVFVINLSFSQIVNVESLRRVGDSSKWSGYTSLAIDLTKNRNHIFNLKNRTHVQYLFEKNLVLFVNDIDFKEVNNEKLVSKGTQHLRYNYKFKPKFAWEIFIQSQYDEISAIDFRGLIGTGPRLTVYTSKNYLFYTGILSMYEYEEIENDLEHTFNRDFRNSSYISFSLFPKENIAIVSTTYYQPLYKSFSDYRISNDTSIALTIFKNLAFKIHFTYLFDIKPALGVPKEQYKLSNGLTYTFN</sequence>
<dbReference type="InterPro" id="IPR007433">
    <property type="entry name" value="DUF481"/>
</dbReference>
<dbReference type="Pfam" id="PF04338">
    <property type="entry name" value="DUF481"/>
    <property type="match status" value="1"/>
</dbReference>
<reference evidence="2" key="1">
    <citation type="journal article" date="2019" name="Int. J. Syst. Evol. Microbiol.">
        <title>The Global Catalogue of Microorganisms (GCM) 10K type strain sequencing project: providing services to taxonomists for standard genome sequencing and annotation.</title>
        <authorList>
            <consortium name="The Broad Institute Genomics Platform"/>
            <consortium name="The Broad Institute Genome Sequencing Center for Infectious Disease"/>
            <person name="Wu L."/>
            <person name="Ma J."/>
        </authorList>
    </citation>
    <scope>NUCLEOTIDE SEQUENCE [LARGE SCALE GENOMIC DNA]</scope>
    <source>
        <strain evidence="2">CCUG 62114</strain>
    </source>
</reference>
<gene>
    <name evidence="1" type="ORF">ACFQ1O_12125</name>
</gene>
<dbReference type="Proteomes" id="UP001596997">
    <property type="component" value="Unassembled WGS sequence"/>
</dbReference>
<comment type="caution">
    <text evidence="1">The sequence shown here is derived from an EMBL/GenBank/DDBJ whole genome shotgun (WGS) entry which is preliminary data.</text>
</comment>
<evidence type="ECO:0000313" key="2">
    <source>
        <dbReference type="Proteomes" id="UP001596997"/>
    </source>
</evidence>
<protein>
    <submittedName>
        <fullName evidence="1">DUF481 domain-containing protein</fullName>
    </submittedName>
</protein>
<organism evidence="1 2">
    <name type="scientific">Pseudofulvibacter geojedonensis</name>
    <dbReference type="NCBI Taxonomy" id="1123758"/>
    <lineage>
        <taxon>Bacteria</taxon>
        <taxon>Pseudomonadati</taxon>
        <taxon>Bacteroidota</taxon>
        <taxon>Flavobacteriia</taxon>
        <taxon>Flavobacteriales</taxon>
        <taxon>Flavobacteriaceae</taxon>
        <taxon>Pseudofulvibacter</taxon>
    </lineage>
</organism>